<dbReference type="Pfam" id="PF14420">
    <property type="entry name" value="Clr5"/>
    <property type="match status" value="1"/>
</dbReference>
<feature type="domain" description="Clr5" evidence="4">
    <location>
        <begin position="1"/>
        <end position="52"/>
    </location>
</feature>
<dbReference type="InterPro" id="IPR025676">
    <property type="entry name" value="Clr5_dom"/>
</dbReference>
<dbReference type="AlphaFoldDB" id="A0A6A5SST8"/>
<dbReference type="InterPro" id="IPR050745">
    <property type="entry name" value="Multifunctional_regulatory"/>
</dbReference>
<evidence type="ECO:0000313" key="6">
    <source>
        <dbReference type="Proteomes" id="UP000800038"/>
    </source>
</evidence>
<proteinExistence type="predicted"/>
<dbReference type="OrthoDB" id="194358at2759"/>
<keyword evidence="1" id="KW-0677">Repeat</keyword>
<gene>
    <name evidence="5" type="ORF">EJ02DRAFT_421783</name>
</gene>
<feature type="region of interest" description="Disordered" evidence="3">
    <location>
        <begin position="61"/>
        <end position="93"/>
    </location>
</feature>
<keyword evidence="6" id="KW-1185">Reference proteome</keyword>
<evidence type="ECO:0000313" key="5">
    <source>
        <dbReference type="EMBL" id="KAF1942804.1"/>
    </source>
</evidence>
<accession>A0A6A5SST8</accession>
<organism evidence="5 6">
    <name type="scientific">Clathrospora elynae</name>
    <dbReference type="NCBI Taxonomy" id="706981"/>
    <lineage>
        <taxon>Eukaryota</taxon>
        <taxon>Fungi</taxon>
        <taxon>Dikarya</taxon>
        <taxon>Ascomycota</taxon>
        <taxon>Pezizomycotina</taxon>
        <taxon>Dothideomycetes</taxon>
        <taxon>Pleosporomycetidae</taxon>
        <taxon>Pleosporales</taxon>
        <taxon>Diademaceae</taxon>
        <taxon>Clathrospora</taxon>
    </lineage>
</organism>
<evidence type="ECO:0000256" key="2">
    <source>
        <dbReference type="ARBA" id="ARBA00023043"/>
    </source>
</evidence>
<dbReference type="SUPFAM" id="SSF48403">
    <property type="entry name" value="Ankyrin repeat"/>
    <property type="match status" value="1"/>
</dbReference>
<dbReference type="InterPro" id="IPR036770">
    <property type="entry name" value="Ankyrin_rpt-contain_sf"/>
</dbReference>
<dbReference type="Proteomes" id="UP000800038">
    <property type="component" value="Unassembled WGS sequence"/>
</dbReference>
<dbReference type="PANTHER" id="PTHR24189:SF50">
    <property type="entry name" value="ANKYRIN REPEAT AND SOCS BOX PROTEIN 2"/>
    <property type="match status" value="1"/>
</dbReference>
<evidence type="ECO:0000256" key="1">
    <source>
        <dbReference type="ARBA" id="ARBA00022737"/>
    </source>
</evidence>
<dbReference type="InterPro" id="IPR002110">
    <property type="entry name" value="Ankyrin_rpt"/>
</dbReference>
<dbReference type="PANTHER" id="PTHR24189">
    <property type="entry name" value="MYOTROPHIN"/>
    <property type="match status" value="1"/>
</dbReference>
<reference evidence="5" key="1">
    <citation type="journal article" date="2020" name="Stud. Mycol.">
        <title>101 Dothideomycetes genomes: a test case for predicting lifestyles and emergence of pathogens.</title>
        <authorList>
            <person name="Haridas S."/>
            <person name="Albert R."/>
            <person name="Binder M."/>
            <person name="Bloem J."/>
            <person name="Labutti K."/>
            <person name="Salamov A."/>
            <person name="Andreopoulos B."/>
            <person name="Baker S."/>
            <person name="Barry K."/>
            <person name="Bills G."/>
            <person name="Bluhm B."/>
            <person name="Cannon C."/>
            <person name="Castanera R."/>
            <person name="Culley D."/>
            <person name="Daum C."/>
            <person name="Ezra D."/>
            <person name="Gonzalez J."/>
            <person name="Henrissat B."/>
            <person name="Kuo A."/>
            <person name="Liang C."/>
            <person name="Lipzen A."/>
            <person name="Lutzoni F."/>
            <person name="Magnuson J."/>
            <person name="Mondo S."/>
            <person name="Nolan M."/>
            <person name="Ohm R."/>
            <person name="Pangilinan J."/>
            <person name="Park H.-J."/>
            <person name="Ramirez L."/>
            <person name="Alfaro M."/>
            <person name="Sun H."/>
            <person name="Tritt A."/>
            <person name="Yoshinaga Y."/>
            <person name="Zwiers L.-H."/>
            <person name="Turgeon B."/>
            <person name="Goodwin S."/>
            <person name="Spatafora J."/>
            <person name="Crous P."/>
            <person name="Grigoriev I."/>
        </authorList>
    </citation>
    <scope>NUCLEOTIDE SEQUENCE</scope>
    <source>
        <strain evidence="5">CBS 161.51</strain>
    </source>
</reference>
<dbReference type="Gene3D" id="1.25.40.20">
    <property type="entry name" value="Ankyrin repeat-containing domain"/>
    <property type="match status" value="2"/>
</dbReference>
<evidence type="ECO:0000256" key="3">
    <source>
        <dbReference type="SAM" id="MobiDB-lite"/>
    </source>
</evidence>
<name>A0A6A5SST8_9PLEO</name>
<protein>
    <submittedName>
        <fullName evidence="5">Ankyrin</fullName>
    </submittedName>
</protein>
<sequence length="841" mass="93592">MTKDWDSVQEEIKDLSFAQKRPLEEVKELMERKYKFRASTRAYRMKLKEWGLMRHKARRAMKARSEVRDASQPISNDDDEGDRDSSATAKPVPIDITPVEHRTKTGGWQVVADLPTLMTDIGTVAEPAFMDLLNQPQGLQPSFDPWPQARTQASEIVLDMVAAVLESDAQKLETIIVKNINHVNNPIGMLFDTPNSRFFNHAAMNKMFILQHPDQTLFDIACGMPCGPIIWILLAHGAKGSKHPLGTDLALHNAIKNGRVYTVQALLVPGRSNVNGVPGTTWRPLLQAVFWNVPDVVRILLSRGAKTEVSGHSPNSTGTHTALQLCLEHRANNYMNLQARERCHQILEMLLTAGADIHVMHTEPYIQSTLDAFIKPWKTRPYWAMGLSAEELECLRLFVGKGANLQVQLDGCPCGSTQSKTFEHQVLWHSTPSVARLLVDSFVPTPTSSGSSLLHEVLGSCLNAKRHPADTLRDIQVLLEKGADPNLADADGLIPLRKCIEQCPAVDLVARLQMLLDAGADPAAEDSDGIQPYILAARTFEEPLLSEVMQAMVSKMPGRYARHVDGVSHTWPGGHFPISENQTYEQVMSCTRQMDEFKLNMRSMVPDDVQSVFQRAYFSVVSKNFLDTMTRVVKSKMLDAKEKDQIVWIVSMREGVNLPEYKFDQKLVIAFLDHQPIPTMMLETGTDISTANAMTYDTSAITPSSPASSVTVTADTISPIHTPFQFNPNNSTGSVTSPGTPKSSLWLDDFLVTSTTQIRWLDPCARPKPGDAKKALKAVLNFKCAVCDNGKLLTKKELERHETEHSHSRDCDIVACTRRFCTGKRNIKDVGCQDYLFMGGV</sequence>
<keyword evidence="2" id="KW-0040">ANK repeat</keyword>
<evidence type="ECO:0000259" key="4">
    <source>
        <dbReference type="Pfam" id="PF14420"/>
    </source>
</evidence>
<dbReference type="EMBL" id="ML976031">
    <property type="protein sequence ID" value="KAF1942804.1"/>
    <property type="molecule type" value="Genomic_DNA"/>
</dbReference>
<dbReference type="SMART" id="SM00248">
    <property type="entry name" value="ANK"/>
    <property type="match status" value="4"/>
</dbReference>